<feature type="region of interest" description="Disordered" evidence="1">
    <location>
        <begin position="1"/>
        <end position="54"/>
    </location>
</feature>
<accession>D8SV44</accession>
<feature type="compositionally biased region" description="Low complexity" evidence="1">
    <location>
        <begin position="26"/>
        <end position="39"/>
    </location>
</feature>
<dbReference type="HOGENOM" id="CLU_1043528_0_0_1"/>
<organism evidence="3">
    <name type="scientific">Selaginella moellendorffii</name>
    <name type="common">Spikemoss</name>
    <dbReference type="NCBI Taxonomy" id="88036"/>
    <lineage>
        <taxon>Eukaryota</taxon>
        <taxon>Viridiplantae</taxon>
        <taxon>Streptophyta</taxon>
        <taxon>Embryophyta</taxon>
        <taxon>Tracheophyta</taxon>
        <taxon>Lycopodiopsida</taxon>
        <taxon>Selaginellales</taxon>
        <taxon>Selaginellaceae</taxon>
        <taxon>Selaginella</taxon>
    </lineage>
</organism>
<proteinExistence type="predicted"/>
<evidence type="ECO:0000313" key="3">
    <source>
        <dbReference type="Proteomes" id="UP000001514"/>
    </source>
</evidence>
<dbReference type="InParanoid" id="D8SV44"/>
<dbReference type="AlphaFoldDB" id="D8SV44"/>
<evidence type="ECO:0000313" key="2">
    <source>
        <dbReference type="EMBL" id="EFJ11808.1"/>
    </source>
</evidence>
<dbReference type="EMBL" id="GL377644">
    <property type="protein sequence ID" value="EFJ11808.1"/>
    <property type="molecule type" value="Genomic_DNA"/>
</dbReference>
<protein>
    <submittedName>
        <fullName evidence="2">Uncharacterized protein</fullName>
    </submittedName>
</protein>
<sequence>MSGVELSRKAYPFRRARSQRTRSRFSARNDGVRDASTSGGDSGDAGIGGGGGSNADELGRGDVAAMWAAMRALAEASSKFLRTYTRGAIALHDFRRHPSSVVLDRAGVAENTQVKIDRKPGTKRRSFDIGLLGQFLVTPFLRFSVVEHPQERHRSSGFSRKKTVIPFCRLAPWLGDVLPFGSSRRFYSLVDPAGVFFKAARLIDVDGFQGREKAGAIFLCSSEQERPLRQNAAFVAARSLCGPDMEEACLSVSKKLGTTHNIECILK</sequence>
<feature type="compositionally biased region" description="Basic residues" evidence="1">
    <location>
        <begin position="11"/>
        <end position="25"/>
    </location>
</feature>
<dbReference type="Gramene" id="EFJ11808">
    <property type="protein sequence ID" value="EFJ11808"/>
    <property type="gene ID" value="SELMODRAFT_426038"/>
</dbReference>
<gene>
    <name evidence="2" type="ORF">SELMODRAFT_426038</name>
</gene>
<evidence type="ECO:0000256" key="1">
    <source>
        <dbReference type="SAM" id="MobiDB-lite"/>
    </source>
</evidence>
<reference evidence="2 3" key="1">
    <citation type="journal article" date="2011" name="Science">
        <title>The Selaginella genome identifies genetic changes associated with the evolution of vascular plants.</title>
        <authorList>
            <person name="Banks J.A."/>
            <person name="Nishiyama T."/>
            <person name="Hasebe M."/>
            <person name="Bowman J.L."/>
            <person name="Gribskov M."/>
            <person name="dePamphilis C."/>
            <person name="Albert V.A."/>
            <person name="Aono N."/>
            <person name="Aoyama T."/>
            <person name="Ambrose B.A."/>
            <person name="Ashton N.W."/>
            <person name="Axtell M.J."/>
            <person name="Barker E."/>
            <person name="Barker M.S."/>
            <person name="Bennetzen J.L."/>
            <person name="Bonawitz N.D."/>
            <person name="Chapple C."/>
            <person name="Cheng C."/>
            <person name="Correa L.G."/>
            <person name="Dacre M."/>
            <person name="DeBarry J."/>
            <person name="Dreyer I."/>
            <person name="Elias M."/>
            <person name="Engstrom E.M."/>
            <person name="Estelle M."/>
            <person name="Feng L."/>
            <person name="Finet C."/>
            <person name="Floyd S.K."/>
            <person name="Frommer W.B."/>
            <person name="Fujita T."/>
            <person name="Gramzow L."/>
            <person name="Gutensohn M."/>
            <person name="Harholt J."/>
            <person name="Hattori M."/>
            <person name="Heyl A."/>
            <person name="Hirai T."/>
            <person name="Hiwatashi Y."/>
            <person name="Ishikawa M."/>
            <person name="Iwata M."/>
            <person name="Karol K.G."/>
            <person name="Koehler B."/>
            <person name="Kolukisaoglu U."/>
            <person name="Kubo M."/>
            <person name="Kurata T."/>
            <person name="Lalonde S."/>
            <person name="Li K."/>
            <person name="Li Y."/>
            <person name="Litt A."/>
            <person name="Lyons E."/>
            <person name="Manning G."/>
            <person name="Maruyama T."/>
            <person name="Michael T.P."/>
            <person name="Mikami K."/>
            <person name="Miyazaki S."/>
            <person name="Morinaga S."/>
            <person name="Murata T."/>
            <person name="Mueller-Roeber B."/>
            <person name="Nelson D.R."/>
            <person name="Obara M."/>
            <person name="Oguri Y."/>
            <person name="Olmstead R.G."/>
            <person name="Onodera N."/>
            <person name="Petersen B.L."/>
            <person name="Pils B."/>
            <person name="Prigge M."/>
            <person name="Rensing S.A."/>
            <person name="Riano-Pachon D.M."/>
            <person name="Roberts A.W."/>
            <person name="Sato Y."/>
            <person name="Scheller H.V."/>
            <person name="Schulz B."/>
            <person name="Schulz C."/>
            <person name="Shakirov E.V."/>
            <person name="Shibagaki N."/>
            <person name="Shinohara N."/>
            <person name="Shippen D.E."/>
            <person name="Soerensen I."/>
            <person name="Sotooka R."/>
            <person name="Sugimoto N."/>
            <person name="Sugita M."/>
            <person name="Sumikawa N."/>
            <person name="Tanurdzic M."/>
            <person name="Theissen G."/>
            <person name="Ulvskov P."/>
            <person name="Wakazuki S."/>
            <person name="Weng J.K."/>
            <person name="Willats W.W."/>
            <person name="Wipf D."/>
            <person name="Wolf P.G."/>
            <person name="Yang L."/>
            <person name="Zimmer A.D."/>
            <person name="Zhu Q."/>
            <person name="Mitros T."/>
            <person name="Hellsten U."/>
            <person name="Loque D."/>
            <person name="Otillar R."/>
            <person name="Salamov A."/>
            <person name="Schmutz J."/>
            <person name="Shapiro H."/>
            <person name="Lindquist E."/>
            <person name="Lucas S."/>
            <person name="Rokhsar D."/>
            <person name="Grigoriev I.V."/>
        </authorList>
    </citation>
    <scope>NUCLEOTIDE SEQUENCE [LARGE SCALE GENOMIC DNA]</scope>
</reference>
<dbReference type="Proteomes" id="UP000001514">
    <property type="component" value="Unassembled WGS sequence"/>
</dbReference>
<name>D8SV44_SELML</name>
<dbReference type="KEGG" id="smo:SELMODRAFT_426038"/>
<feature type="compositionally biased region" description="Gly residues" evidence="1">
    <location>
        <begin position="40"/>
        <end position="53"/>
    </location>
</feature>
<keyword evidence="3" id="KW-1185">Reference proteome</keyword>